<gene>
    <name evidence="2" type="ordered locus">TERTU_4102</name>
</gene>
<name>C5BUF6_TERTT</name>
<dbReference type="EMBL" id="CP001614">
    <property type="protein sequence ID" value="ACR11362.1"/>
    <property type="molecule type" value="Genomic_DNA"/>
</dbReference>
<feature type="signal peptide" evidence="1">
    <location>
        <begin position="1"/>
        <end position="30"/>
    </location>
</feature>
<organism evidence="2 3">
    <name type="scientific">Teredinibacter turnerae (strain ATCC 39867 / T7901)</name>
    <dbReference type="NCBI Taxonomy" id="377629"/>
    <lineage>
        <taxon>Bacteria</taxon>
        <taxon>Pseudomonadati</taxon>
        <taxon>Pseudomonadota</taxon>
        <taxon>Gammaproteobacteria</taxon>
        <taxon>Cellvibrionales</taxon>
        <taxon>Cellvibrionaceae</taxon>
        <taxon>Teredinibacter</taxon>
    </lineage>
</organism>
<dbReference type="HOGENOM" id="CLU_1618206_0_0_6"/>
<accession>C5BUF6</accession>
<protein>
    <recommendedName>
        <fullName evidence="4">Lipoprotein</fullName>
    </recommendedName>
</protein>
<dbReference type="eggNOG" id="ENOG5030SZE">
    <property type="taxonomic scope" value="Bacteria"/>
</dbReference>
<evidence type="ECO:0008006" key="4">
    <source>
        <dbReference type="Google" id="ProtNLM"/>
    </source>
</evidence>
<feature type="chain" id="PRO_5002948946" description="Lipoprotein" evidence="1">
    <location>
        <begin position="31"/>
        <end position="164"/>
    </location>
</feature>
<dbReference type="STRING" id="377629.TERTU_4102"/>
<keyword evidence="1" id="KW-0732">Signal</keyword>
<dbReference type="AlphaFoldDB" id="C5BUF6"/>
<keyword evidence="3" id="KW-1185">Reference proteome</keyword>
<dbReference type="RefSeq" id="WP_015817474.1">
    <property type="nucleotide sequence ID" value="NC_012997.1"/>
</dbReference>
<proteinExistence type="predicted"/>
<reference evidence="2 3" key="1">
    <citation type="journal article" date="2009" name="PLoS ONE">
        <title>The complete genome of Teredinibacter turnerae T7901: an intracellular endosymbiont of marine wood-boring bivalves (shipworms).</title>
        <authorList>
            <person name="Yang J.C."/>
            <person name="Madupu R."/>
            <person name="Durkin A.S."/>
            <person name="Ekborg N.A."/>
            <person name="Pedamallu C.S."/>
            <person name="Hostetler J.B."/>
            <person name="Radune D."/>
            <person name="Toms B.S."/>
            <person name="Henrissat B."/>
            <person name="Coutinho P.M."/>
            <person name="Schwarz S."/>
            <person name="Field L."/>
            <person name="Trindade-Silva A.E."/>
            <person name="Soares C.A.G."/>
            <person name="Elshahawi S."/>
            <person name="Hanora A."/>
            <person name="Schmidt E.W."/>
            <person name="Haygood M.G."/>
            <person name="Posfai J."/>
            <person name="Benner J."/>
            <person name="Madinger C."/>
            <person name="Nove J."/>
            <person name="Anton B."/>
            <person name="Chaudhary K."/>
            <person name="Foster J."/>
            <person name="Holman A."/>
            <person name="Kumar S."/>
            <person name="Lessard P.A."/>
            <person name="Luyten Y.A."/>
            <person name="Slatko B."/>
            <person name="Wood N."/>
            <person name="Wu B."/>
            <person name="Teplitski M."/>
            <person name="Mougous J.D."/>
            <person name="Ward N."/>
            <person name="Eisen J.A."/>
            <person name="Badger J.H."/>
            <person name="Distel D.L."/>
        </authorList>
    </citation>
    <scope>NUCLEOTIDE SEQUENCE [LARGE SCALE GENOMIC DNA]</scope>
    <source>
        <strain evidence="3">ATCC 39867 / T7901</strain>
    </source>
</reference>
<evidence type="ECO:0000313" key="2">
    <source>
        <dbReference type="EMBL" id="ACR11362.1"/>
    </source>
</evidence>
<sequence length="164" mass="18161">MKSLTKLFSNNYLRALLAIFAITTSQVSTASVCIFGQVKEVGNWINTNVQPNDVTQVIITEECKTKVVRVDNGDGTTTQTTHTYIQHYVEMWKSCWSGNCNWGKVAAAIDSDGSGLVFSFDHGYGVHRGVATIWSGGDNWLGFLMTYNFTGQPSSSTFVWLSRQ</sequence>
<dbReference type="Proteomes" id="UP000009080">
    <property type="component" value="Chromosome"/>
</dbReference>
<evidence type="ECO:0000256" key="1">
    <source>
        <dbReference type="SAM" id="SignalP"/>
    </source>
</evidence>
<dbReference type="KEGG" id="ttu:TERTU_4102"/>
<dbReference type="OrthoDB" id="9872029at2"/>
<evidence type="ECO:0000313" key="3">
    <source>
        <dbReference type="Proteomes" id="UP000009080"/>
    </source>
</evidence>